<dbReference type="PRINTS" id="PR00038">
    <property type="entry name" value="HTHLUXR"/>
</dbReference>
<dbReference type="InterPro" id="IPR000792">
    <property type="entry name" value="Tscrpt_reg_LuxR_C"/>
</dbReference>
<dbReference type="InterPro" id="IPR001789">
    <property type="entry name" value="Sig_transdc_resp-reg_receiver"/>
</dbReference>
<accession>A0A1C4YDI4</accession>
<dbReference type="SMART" id="SM00421">
    <property type="entry name" value="HTH_LUXR"/>
    <property type="match status" value="1"/>
</dbReference>
<dbReference type="SUPFAM" id="SSF46894">
    <property type="entry name" value="C-terminal effector domain of the bipartite response regulators"/>
    <property type="match status" value="1"/>
</dbReference>
<keyword evidence="1" id="KW-0238">DNA-binding</keyword>
<dbReference type="InterPro" id="IPR016032">
    <property type="entry name" value="Sig_transdc_resp-reg_C-effctor"/>
</dbReference>
<evidence type="ECO:0000313" key="5">
    <source>
        <dbReference type="EMBL" id="SCF18785.1"/>
    </source>
</evidence>
<dbReference type="Pfam" id="PF00196">
    <property type="entry name" value="GerE"/>
    <property type="match status" value="1"/>
</dbReference>
<feature type="domain" description="Response regulatory" evidence="4">
    <location>
        <begin position="3"/>
        <end position="126"/>
    </location>
</feature>
<dbReference type="PROSITE" id="PS00622">
    <property type="entry name" value="HTH_LUXR_1"/>
    <property type="match status" value="1"/>
</dbReference>
<feature type="domain" description="HTH luxR-type" evidence="3">
    <location>
        <begin position="141"/>
        <end position="206"/>
    </location>
</feature>
<reference evidence="5 6" key="1">
    <citation type="submission" date="2016-06" db="EMBL/GenBank/DDBJ databases">
        <authorList>
            <person name="Kjaerup R.B."/>
            <person name="Dalgaard T.S."/>
            <person name="Juul-Madsen H.R."/>
        </authorList>
    </citation>
    <scope>NUCLEOTIDE SEQUENCE [LARGE SCALE GENOMIC DNA]</scope>
    <source>
        <strain evidence="5 6">DSM 43821</strain>
    </source>
</reference>
<dbReference type="GO" id="GO:0000160">
    <property type="term" value="P:phosphorelay signal transduction system"/>
    <property type="evidence" value="ECO:0007669"/>
    <property type="project" value="InterPro"/>
</dbReference>
<dbReference type="GO" id="GO:0003677">
    <property type="term" value="F:DNA binding"/>
    <property type="evidence" value="ECO:0007669"/>
    <property type="project" value="UniProtKB-KW"/>
</dbReference>
<dbReference type="PROSITE" id="PS50110">
    <property type="entry name" value="RESPONSE_REGULATORY"/>
    <property type="match status" value="1"/>
</dbReference>
<dbReference type="RefSeq" id="WP_088961890.1">
    <property type="nucleotide sequence ID" value="NZ_LT607410.1"/>
</dbReference>
<proteinExistence type="predicted"/>
<evidence type="ECO:0000313" key="6">
    <source>
        <dbReference type="Proteomes" id="UP000198228"/>
    </source>
</evidence>
<sequence length="208" mass="22187">MVRTLLALKGALVRGALARLLDAEDDIDVVGEADTPDELRSALRAERPDVAVVDGDLVTADQLCDLASDRPASGPDGGPPGRLLVLVQQRRAARLGPVLAEHSRRIGFLSHDVAPGRIVEGVRQLADGQVVLDPDLVVAALAVVDSPLTPREREVLDVAAEGHPVRDIAERLVLSAGTVRNHLSRIMAKTGARTRLEAVRIARESGWI</sequence>
<dbReference type="Gene3D" id="3.40.50.2300">
    <property type="match status" value="1"/>
</dbReference>
<dbReference type="PANTHER" id="PTHR43214:SF42">
    <property type="entry name" value="TRANSCRIPTIONAL REGULATORY PROTEIN DESR"/>
    <property type="match status" value="1"/>
</dbReference>
<feature type="modified residue" description="4-aspartylphosphate" evidence="2">
    <location>
        <position position="54"/>
    </location>
</feature>
<name>A0A1C4YDI4_9ACTN</name>
<evidence type="ECO:0000259" key="3">
    <source>
        <dbReference type="PROSITE" id="PS50043"/>
    </source>
</evidence>
<protein>
    <submittedName>
        <fullName evidence="5">Two-component system, NarL family, response regulator DesR</fullName>
    </submittedName>
</protein>
<keyword evidence="2" id="KW-0597">Phosphoprotein</keyword>
<gene>
    <name evidence="5" type="ORF">GA0074696_3285</name>
</gene>
<dbReference type="GO" id="GO:0006355">
    <property type="term" value="P:regulation of DNA-templated transcription"/>
    <property type="evidence" value="ECO:0007669"/>
    <property type="project" value="InterPro"/>
</dbReference>
<dbReference type="InterPro" id="IPR039420">
    <property type="entry name" value="WalR-like"/>
</dbReference>
<dbReference type="CDD" id="cd06170">
    <property type="entry name" value="LuxR_C_like"/>
    <property type="match status" value="1"/>
</dbReference>
<dbReference type="EMBL" id="LT607410">
    <property type="protein sequence ID" value="SCF18785.1"/>
    <property type="molecule type" value="Genomic_DNA"/>
</dbReference>
<evidence type="ECO:0000256" key="2">
    <source>
        <dbReference type="PROSITE-ProRule" id="PRU00169"/>
    </source>
</evidence>
<evidence type="ECO:0000256" key="1">
    <source>
        <dbReference type="ARBA" id="ARBA00023125"/>
    </source>
</evidence>
<dbReference type="AlphaFoldDB" id="A0A1C4YDI4"/>
<dbReference type="PROSITE" id="PS50043">
    <property type="entry name" value="HTH_LUXR_2"/>
    <property type="match status" value="1"/>
</dbReference>
<organism evidence="5 6">
    <name type="scientific">Micromonospora purpureochromogenes</name>
    <dbReference type="NCBI Taxonomy" id="47872"/>
    <lineage>
        <taxon>Bacteria</taxon>
        <taxon>Bacillati</taxon>
        <taxon>Actinomycetota</taxon>
        <taxon>Actinomycetes</taxon>
        <taxon>Micromonosporales</taxon>
        <taxon>Micromonosporaceae</taxon>
        <taxon>Micromonospora</taxon>
    </lineage>
</organism>
<dbReference type="PANTHER" id="PTHR43214">
    <property type="entry name" value="TWO-COMPONENT RESPONSE REGULATOR"/>
    <property type="match status" value="1"/>
</dbReference>
<evidence type="ECO:0000259" key="4">
    <source>
        <dbReference type="PROSITE" id="PS50110"/>
    </source>
</evidence>
<dbReference type="Proteomes" id="UP000198228">
    <property type="component" value="Chromosome I"/>
</dbReference>